<reference evidence="3 4" key="1">
    <citation type="submission" date="2023-01" db="EMBL/GenBank/DDBJ databases">
        <title>Novel diversity within Roseofilum (Cyanobacteria; Desertifilaceae) from marine benthic mats with descriptions of four novel species.</title>
        <authorList>
            <person name="Wang Y."/>
            <person name="Berthold D.E."/>
            <person name="Hu J."/>
            <person name="Lefler F.W."/>
            <person name="Laughinghouse H.D. IV."/>
        </authorList>
    </citation>
    <scope>NUCLEOTIDE SEQUENCE [LARGE SCALE GENOMIC DNA]</scope>
    <source>
        <strain evidence="3 4">BLCC-M154</strain>
    </source>
</reference>
<comment type="caution">
    <text evidence="3">The sequence shown here is derived from an EMBL/GenBank/DDBJ whole genome shotgun (WGS) entry which is preliminary data.</text>
</comment>
<dbReference type="EMBL" id="JAQOSP010000033">
    <property type="protein sequence ID" value="MDJ1168747.1"/>
    <property type="molecule type" value="Genomic_DNA"/>
</dbReference>
<dbReference type="InterPro" id="IPR005537">
    <property type="entry name" value="RAMP_III_fam"/>
</dbReference>
<dbReference type="Proteomes" id="UP001235303">
    <property type="component" value="Unassembled WGS sequence"/>
</dbReference>
<dbReference type="PANTHER" id="PTHR36700:SF1">
    <property type="entry name" value="CRISPR SYSTEM CMR SUBUNIT CMR4"/>
    <property type="match status" value="1"/>
</dbReference>
<feature type="domain" description="CRISPR type III-associated protein" evidence="2">
    <location>
        <begin position="8"/>
        <end position="274"/>
    </location>
</feature>
<keyword evidence="1" id="KW-0051">Antiviral defense</keyword>
<dbReference type="Pfam" id="PF03787">
    <property type="entry name" value="RAMPs"/>
    <property type="match status" value="1"/>
</dbReference>
<evidence type="ECO:0000313" key="4">
    <source>
        <dbReference type="Proteomes" id="UP001235303"/>
    </source>
</evidence>
<gene>
    <name evidence="3" type="primary">cmr4</name>
    <name evidence="3" type="ORF">PMG71_04855</name>
</gene>
<proteinExistence type="predicted"/>
<evidence type="ECO:0000313" key="3">
    <source>
        <dbReference type="EMBL" id="MDJ1168747.1"/>
    </source>
</evidence>
<protein>
    <submittedName>
        <fullName evidence="3">Type III-B CRISPR module RAMP protein Cmr4</fullName>
    </submittedName>
</protein>
<keyword evidence="4" id="KW-1185">Reference proteome</keyword>
<sequence>MTINLAYLYLLSPLHTGATSQEGNVVGIAREAHTDLPYMPSSTIRGRLRAATTPNEERMALWGNTLEDLKSNEEQKTESTDSQATNLTQGSLWVGDASLLWFPVPSLSHGVVWVTSPLLLRRWLRLTSISSDALPNIHAFSEGNQQDLYLRDAVFRANTLQAFGNWHNYIPTGSVETQAISQVFVVGDRDCAVLIQSSLWRQVKIKLDEHKTVDGGFRYEEAIPPETVMYFPFGSTVASKDSAETSKQQLDSVLEQQTFWQFGGQESLGRGLVKLWSKTG</sequence>
<dbReference type="NCBIfam" id="TIGR02580">
    <property type="entry name" value="cas_RAMP_Cmr4"/>
    <property type="match status" value="1"/>
</dbReference>
<name>A0ABT7APB9_9CYAN</name>
<accession>A0ABT7APB9</accession>
<organism evidence="3 4">
    <name type="scientific">Roseofilum acuticapitatum BLCC-M154</name>
    <dbReference type="NCBI Taxonomy" id="3022444"/>
    <lineage>
        <taxon>Bacteria</taxon>
        <taxon>Bacillati</taxon>
        <taxon>Cyanobacteriota</taxon>
        <taxon>Cyanophyceae</taxon>
        <taxon>Desertifilales</taxon>
        <taxon>Desertifilaceae</taxon>
        <taxon>Roseofilum</taxon>
        <taxon>Roseofilum acuticapitatum</taxon>
    </lineage>
</organism>
<dbReference type="PANTHER" id="PTHR36700">
    <property type="entry name" value="CRISPR SYSTEM CMR SUBUNIT CMR4"/>
    <property type="match status" value="1"/>
</dbReference>
<evidence type="ECO:0000259" key="2">
    <source>
        <dbReference type="Pfam" id="PF03787"/>
    </source>
</evidence>
<dbReference type="RefSeq" id="WP_283752509.1">
    <property type="nucleotide sequence ID" value="NZ_JAQOSP010000033.1"/>
</dbReference>
<dbReference type="InterPro" id="IPR013410">
    <property type="entry name" value="CRISPR-assoc_RAMP_Cmr4"/>
</dbReference>
<evidence type="ECO:0000256" key="1">
    <source>
        <dbReference type="ARBA" id="ARBA00023118"/>
    </source>
</evidence>